<organism evidence="5 6">
    <name type="scientific">Paenibacillus bovis</name>
    <dbReference type="NCBI Taxonomy" id="1616788"/>
    <lineage>
        <taxon>Bacteria</taxon>
        <taxon>Bacillati</taxon>
        <taxon>Bacillota</taxon>
        <taxon>Bacilli</taxon>
        <taxon>Bacillales</taxon>
        <taxon>Paenibacillaceae</taxon>
        <taxon>Paenibacillus</taxon>
    </lineage>
</organism>
<keyword evidence="1" id="KW-0547">Nucleotide-binding</keyword>
<feature type="domain" description="ABC transporter" evidence="4">
    <location>
        <begin position="5"/>
        <end position="262"/>
    </location>
</feature>
<dbReference type="FunFam" id="3.40.50.300:FF:000011">
    <property type="entry name" value="Putative ABC transporter ATP-binding component"/>
    <property type="match status" value="1"/>
</dbReference>
<proteinExistence type="predicted"/>
<dbReference type="PROSITE" id="PS00211">
    <property type="entry name" value="ABC_TRANSPORTER_1"/>
    <property type="match status" value="2"/>
</dbReference>
<accession>A0A172ZAI9</accession>
<dbReference type="OrthoDB" id="9762369at2"/>
<dbReference type="Pfam" id="PF12848">
    <property type="entry name" value="ABC_tran_Xtn"/>
    <property type="match status" value="1"/>
</dbReference>
<evidence type="ECO:0000256" key="1">
    <source>
        <dbReference type="ARBA" id="ARBA00022741"/>
    </source>
</evidence>
<dbReference type="InterPro" id="IPR017871">
    <property type="entry name" value="ABC_transporter-like_CS"/>
</dbReference>
<gene>
    <name evidence="5" type="ORF">AR543_00410</name>
</gene>
<reference evidence="5 6" key="2">
    <citation type="journal article" date="2016" name="Int. J. Syst. Evol. Microbiol.">
        <title>Paenibacillus bovis sp. nov., isolated from raw yak (Bos grunniens) milk.</title>
        <authorList>
            <person name="Gao C."/>
            <person name="Han J."/>
            <person name="Liu Z."/>
            <person name="Xu X."/>
            <person name="Hang F."/>
            <person name="Wu Z."/>
        </authorList>
    </citation>
    <scope>NUCLEOTIDE SEQUENCE [LARGE SCALE GENOMIC DNA]</scope>
    <source>
        <strain evidence="5 6">BD3526</strain>
    </source>
</reference>
<dbReference type="EMBL" id="CP013023">
    <property type="protein sequence ID" value="ANF94644.1"/>
    <property type="molecule type" value="Genomic_DNA"/>
</dbReference>
<keyword evidence="2 5" id="KW-0067">ATP-binding</keyword>
<dbReference type="GO" id="GO:0005524">
    <property type="term" value="F:ATP binding"/>
    <property type="evidence" value="ECO:0007669"/>
    <property type="project" value="UniProtKB-KW"/>
</dbReference>
<feature type="coiled-coil region" evidence="3">
    <location>
        <begin position="251"/>
        <end position="278"/>
    </location>
</feature>
<dbReference type="InterPro" id="IPR027417">
    <property type="entry name" value="P-loop_NTPase"/>
</dbReference>
<dbReference type="Pfam" id="PF00005">
    <property type="entry name" value="ABC_tran"/>
    <property type="match status" value="2"/>
</dbReference>
<keyword evidence="6" id="KW-1185">Reference proteome</keyword>
<evidence type="ECO:0000256" key="2">
    <source>
        <dbReference type="ARBA" id="ARBA00022840"/>
    </source>
</evidence>
<protein>
    <submittedName>
        <fullName evidence="5">ABC transporter ATP-binding protein</fullName>
    </submittedName>
</protein>
<evidence type="ECO:0000313" key="5">
    <source>
        <dbReference type="EMBL" id="ANF94644.1"/>
    </source>
</evidence>
<dbReference type="KEGG" id="pbv:AR543_00410"/>
<evidence type="ECO:0000256" key="3">
    <source>
        <dbReference type="SAM" id="Coils"/>
    </source>
</evidence>
<dbReference type="Proteomes" id="UP000078148">
    <property type="component" value="Chromosome"/>
</dbReference>
<dbReference type="Gene3D" id="3.40.50.300">
    <property type="entry name" value="P-loop containing nucleotide triphosphate hydrolases"/>
    <property type="match status" value="2"/>
</dbReference>
<keyword evidence="3" id="KW-0175">Coiled coil</keyword>
<dbReference type="CDD" id="cd03221">
    <property type="entry name" value="ABCF_EF-3"/>
    <property type="match status" value="2"/>
</dbReference>
<name>A0A172ZAI9_9BACL</name>
<sequence length="540" mass="60911">MSIMIACQQVQQYYGAQQVLSSVTLEIHSGRKTGLIGLNGAGKTTLFRMLSGQERPYQGSLHIQKGARVGYLAQVPAYEDSTTILDVLRGSFRELLALQQRMEELTIQMADSSLSEEDMQKVLRQYGEALDQFEEAGGYAISARIDAVANGLGIGTDRYDRLFNGLSGGEKTKVCLAALLLTDPDILLLDEPTNHLDMEAVVWLEQFITGSSATVVIISHDRYFLDKVVQEIIELEDGEATTYPMNYSAYREEKQRRLVRQFEDYQEQQKEIKRIQESIKRLIEWGNRSNPPNPGFHRKAASMQKALDRMQKVKRPVMDRAQMDLDWRQRDRSGNRVLVLDQVWKGYGDKILLQEASALLRYGEHAAIIGGNGAGKTTLLRMVLGQEEPDAGSLTLGSRTDVGYLAQEAAPPDRGETVLEWFKLEARMEEGQARGQLAKFLFYGADVFKKVSGLSGGEWSRLRLAILMHQRPNLLILDEPTNHLDISSREALEEALEEFPGTILTVSHDRYFINRIAGQIWSLEDGELRVTLGNYEDYPR</sequence>
<dbReference type="RefSeq" id="WP_060530816.1">
    <property type="nucleotide sequence ID" value="NZ_CP013023.1"/>
</dbReference>
<dbReference type="SMART" id="SM00382">
    <property type="entry name" value="AAA"/>
    <property type="match status" value="2"/>
</dbReference>
<feature type="domain" description="ABC transporter" evidence="4">
    <location>
        <begin position="338"/>
        <end position="540"/>
    </location>
</feature>
<evidence type="ECO:0000259" key="4">
    <source>
        <dbReference type="PROSITE" id="PS50893"/>
    </source>
</evidence>
<dbReference type="InterPro" id="IPR051309">
    <property type="entry name" value="ABCF_ATPase"/>
</dbReference>
<dbReference type="STRING" id="1616788.AR543_00410"/>
<dbReference type="PANTHER" id="PTHR42855">
    <property type="entry name" value="ABC TRANSPORTER ATP-BINDING SUBUNIT"/>
    <property type="match status" value="1"/>
</dbReference>
<dbReference type="InterPro" id="IPR003593">
    <property type="entry name" value="AAA+_ATPase"/>
</dbReference>
<dbReference type="GO" id="GO:0016887">
    <property type="term" value="F:ATP hydrolysis activity"/>
    <property type="evidence" value="ECO:0007669"/>
    <property type="project" value="InterPro"/>
</dbReference>
<reference evidence="6" key="1">
    <citation type="submission" date="2015-10" db="EMBL/GenBank/DDBJ databases">
        <title>Genome of Paenibacillus bovis sp. nov.</title>
        <authorList>
            <person name="Wu Z."/>
            <person name="Gao C."/>
            <person name="Liu Z."/>
            <person name="Zheng H."/>
        </authorList>
    </citation>
    <scope>NUCLEOTIDE SEQUENCE [LARGE SCALE GENOMIC DNA]</scope>
    <source>
        <strain evidence="6">BD3526</strain>
    </source>
</reference>
<dbReference type="NCBIfam" id="NF000355">
    <property type="entry name" value="ribo_prot_ABC_F"/>
    <property type="match status" value="1"/>
</dbReference>
<dbReference type="SUPFAM" id="SSF52540">
    <property type="entry name" value="P-loop containing nucleoside triphosphate hydrolases"/>
    <property type="match status" value="2"/>
</dbReference>
<dbReference type="PANTHER" id="PTHR42855:SF2">
    <property type="entry name" value="DRUG RESISTANCE ABC TRANSPORTER,ATP-BINDING PROTEIN"/>
    <property type="match status" value="1"/>
</dbReference>
<dbReference type="InterPro" id="IPR032781">
    <property type="entry name" value="ABC_tran_Xtn"/>
</dbReference>
<dbReference type="PROSITE" id="PS50893">
    <property type="entry name" value="ABC_TRANSPORTER_2"/>
    <property type="match status" value="2"/>
</dbReference>
<dbReference type="AlphaFoldDB" id="A0A172ZAI9"/>
<evidence type="ECO:0000313" key="6">
    <source>
        <dbReference type="Proteomes" id="UP000078148"/>
    </source>
</evidence>
<dbReference type="InterPro" id="IPR003439">
    <property type="entry name" value="ABC_transporter-like_ATP-bd"/>
</dbReference>